<proteinExistence type="predicted"/>
<dbReference type="GO" id="GO:0004483">
    <property type="term" value="F:methyltransferase cap1 activity"/>
    <property type="evidence" value="ECO:0007669"/>
    <property type="project" value="UniProtKB-ARBA"/>
</dbReference>
<dbReference type="Pfam" id="PF01728">
    <property type="entry name" value="FtsJ"/>
    <property type="match status" value="1"/>
</dbReference>
<dbReference type="InterPro" id="IPR050851">
    <property type="entry name" value="mRNA_Cap_2O-Ribose_MeTrfase"/>
</dbReference>
<reference evidence="2" key="1">
    <citation type="submission" date="2017-02" db="UniProtKB">
        <authorList>
            <consortium name="WormBaseParasite"/>
        </authorList>
    </citation>
    <scope>IDENTIFICATION</scope>
</reference>
<evidence type="ECO:0000313" key="2">
    <source>
        <dbReference type="WBParaSite" id="NBR_0002041401-mRNA-1"/>
    </source>
</evidence>
<dbReference type="PANTHER" id="PTHR16121:SF2">
    <property type="entry name" value="CAP-SPECIFIC MRNA (NUCLEOSIDE-2'-O-)-METHYLTRANSFERASE 2"/>
    <property type="match status" value="1"/>
</dbReference>
<dbReference type="GO" id="GO:0032259">
    <property type="term" value="P:methylation"/>
    <property type="evidence" value="ECO:0007669"/>
    <property type="project" value="InterPro"/>
</dbReference>
<dbReference type="GO" id="GO:0005634">
    <property type="term" value="C:nucleus"/>
    <property type="evidence" value="ECO:0007669"/>
    <property type="project" value="TreeGrafter"/>
</dbReference>
<dbReference type="GO" id="GO:0005737">
    <property type="term" value="C:cytoplasm"/>
    <property type="evidence" value="ECO:0007669"/>
    <property type="project" value="TreeGrafter"/>
</dbReference>
<sequence length="433" mass="49462">LSQIAHTVFRLNPHHEGTSSCDKLLEDELIVRAPKRWHLGIDDSGDITKDDPAGQEVTTLPLLTAEFNTALRLLKDKGSLIIKVYTLYTQQTRALLSDVLRRFDDVYMFKPMSSKGGNNEAEIGSFRNTVLREFFRRTHAERLAFPLRKSHLTQRRIDRPWSTLVEQNYIEILKQINDSESAVQFLKEFHQKDVMTEHERLEEIEVEFDEDELKFVARSTLEGQQNKSIVRGPVVKTVLHSLFVPPGLLRSLHLWIPEAVIDLCGYTPSIPAGKISYLNSIKFNGEIEVDASKLCGQVEWCTLLVSVFEKIKEGIVAQLRLIWSRSSTPLVLSRFSASIIILLSTMFFRFRLEGGHVIAVFSLPHYAEDLPRGMGSFVHKLLELADDPGIQRAVPISMLAMFHPYILELNRVQWRKIFDVQQLTAADVENSEP</sequence>
<accession>A0A0N4YT42</accession>
<dbReference type="InterPro" id="IPR002877">
    <property type="entry name" value="RNA_MeTrfase_FtsJ_dom"/>
</dbReference>
<protein>
    <submittedName>
        <fullName evidence="2">Cap-specific mRNA (nucleoside-2'-O-)-methyltransferase 2 (inferred by orthology to a human protein)</fullName>
    </submittedName>
</protein>
<dbReference type="InterPro" id="IPR029063">
    <property type="entry name" value="SAM-dependent_MTases_sf"/>
</dbReference>
<organism evidence="2">
    <name type="scientific">Nippostrongylus brasiliensis</name>
    <name type="common">Rat hookworm</name>
    <dbReference type="NCBI Taxonomy" id="27835"/>
    <lineage>
        <taxon>Eukaryota</taxon>
        <taxon>Metazoa</taxon>
        <taxon>Ecdysozoa</taxon>
        <taxon>Nematoda</taxon>
        <taxon>Chromadorea</taxon>
        <taxon>Rhabditida</taxon>
        <taxon>Rhabditina</taxon>
        <taxon>Rhabditomorpha</taxon>
        <taxon>Strongyloidea</taxon>
        <taxon>Heligmosomidae</taxon>
        <taxon>Nippostrongylus</taxon>
    </lineage>
</organism>
<dbReference type="SUPFAM" id="SSF53335">
    <property type="entry name" value="S-adenosyl-L-methionine-dependent methyltransferases"/>
    <property type="match status" value="1"/>
</dbReference>
<dbReference type="PANTHER" id="PTHR16121">
    <property type="entry name" value="CAP-SPECIFIC MRNA (NUCLEOSIDE-2'-O-)-METHYLTRANSFERASE 1-RELATED"/>
    <property type="match status" value="1"/>
</dbReference>
<dbReference type="Gene3D" id="3.40.50.12760">
    <property type="match status" value="1"/>
</dbReference>
<name>A0A0N4YT42_NIPBR</name>
<feature type="domain" description="Ribosomal RNA methyltransferase FtsJ" evidence="1">
    <location>
        <begin position="35"/>
        <end position="121"/>
    </location>
</feature>
<dbReference type="GO" id="GO:0006370">
    <property type="term" value="P:7-methylguanosine mRNA capping"/>
    <property type="evidence" value="ECO:0007669"/>
    <property type="project" value="TreeGrafter"/>
</dbReference>
<evidence type="ECO:0000259" key="1">
    <source>
        <dbReference type="Pfam" id="PF01728"/>
    </source>
</evidence>
<dbReference type="WBParaSite" id="NBR_0002041401-mRNA-1">
    <property type="protein sequence ID" value="NBR_0002041401-mRNA-1"/>
    <property type="gene ID" value="NBR_0002041401"/>
</dbReference>
<dbReference type="AlphaFoldDB" id="A0A0N4YT42"/>